<sequence>MRSHADDDDPLAVVLRPPPDESPEARVLRISREEEALRVSQAIDDAIRLERQTHKKNKIVRVLLLGQSESGKSTTLRQFQRIYTPTAFREERIHWRVIIQLNVIRSVHTILTAVAAYRRQTSRTRARTLSGPRWDSRSQVQSVRTDGKGKGRARVDAESDYDDLDEEEGAGDVVMHSLYAGALPDEDAQEDAELDAIAQRLEPLQRVEAMLKARLVPPSEDEPADLGTGPVSLPTSALGLAKEVFVRPGKWRSGGAGARPASAIAAEAADEAQRVLFECRFDLMRLWASMRVREILALRRVRPEEESGFFLNDLDRVTGYNYVPTDDDVLKARLKTIGVSEYKFEMEAGDQRGTQWRIVDVGGSRFQRPTWVPFFDNVDAIIFLAPISAFDQVLTEDPKVNRLEDSVLLWKGICQNKLLAKVDLVLFLNKCDILQRKLDSGIRLSRYVKSYDDRPNDMETASKYFRGKFSAIQRTYSHAPRKFYGYCTSVTETTTTAGILASGESKTFDLLFCPLADRLSSPGYRATTKPTFGKARLTVFVFWSHSLNREPRDRP</sequence>
<dbReference type="GO" id="GO:0005737">
    <property type="term" value="C:cytoplasm"/>
    <property type="evidence" value="ECO:0007669"/>
    <property type="project" value="TreeGrafter"/>
</dbReference>
<evidence type="ECO:0000256" key="2">
    <source>
        <dbReference type="ARBA" id="ARBA00022741"/>
    </source>
</evidence>
<dbReference type="GO" id="GO:0005834">
    <property type="term" value="C:heterotrimeric G-protein complex"/>
    <property type="evidence" value="ECO:0007669"/>
    <property type="project" value="TreeGrafter"/>
</dbReference>
<evidence type="ECO:0000256" key="4">
    <source>
        <dbReference type="ARBA" id="ARBA00023224"/>
    </source>
</evidence>
<feature type="region of interest" description="Disordered" evidence="7">
    <location>
        <begin position="121"/>
        <end position="167"/>
    </location>
</feature>
<feature type="compositionally biased region" description="Acidic residues" evidence="7">
    <location>
        <begin position="1"/>
        <end position="10"/>
    </location>
</feature>
<evidence type="ECO:0000256" key="6">
    <source>
        <dbReference type="PIRSR" id="PIRSR601019-2"/>
    </source>
</evidence>
<dbReference type="Gene3D" id="3.40.50.300">
    <property type="entry name" value="P-loop containing nucleotide triphosphate hydrolases"/>
    <property type="match status" value="2"/>
</dbReference>
<dbReference type="GO" id="GO:0003924">
    <property type="term" value="F:GTPase activity"/>
    <property type="evidence" value="ECO:0007669"/>
    <property type="project" value="InterPro"/>
</dbReference>
<dbReference type="InterPro" id="IPR027417">
    <property type="entry name" value="P-loop_NTPase"/>
</dbReference>
<dbReference type="FunFam" id="3.40.50.300:FF:000692">
    <property type="entry name" value="Guanine nucleotide-binding protein subunit alpha"/>
    <property type="match status" value="1"/>
</dbReference>
<keyword evidence="9" id="KW-1185">Reference proteome</keyword>
<comment type="caution">
    <text evidence="8">The sequence shown here is derived from an EMBL/GenBank/DDBJ whole genome shotgun (WGS) entry which is preliminary data.</text>
</comment>
<keyword evidence="3 5" id="KW-0342">GTP-binding</keyword>
<evidence type="ECO:0000313" key="8">
    <source>
        <dbReference type="EMBL" id="KAI0305194.1"/>
    </source>
</evidence>
<protein>
    <submittedName>
        <fullName evidence="8">Guanine nucleotide binding protein, alpha subunit</fullName>
    </submittedName>
</protein>
<evidence type="ECO:0000256" key="7">
    <source>
        <dbReference type="SAM" id="MobiDB-lite"/>
    </source>
</evidence>
<keyword evidence="1 6" id="KW-0479">Metal-binding</keyword>
<dbReference type="PANTHER" id="PTHR10218:SF360">
    <property type="entry name" value="GUANINE NUCLEOTIDE-BINDING PROTEIN SUBUNIT ALPHA HOMOLOG"/>
    <property type="match status" value="1"/>
</dbReference>
<dbReference type="EMBL" id="WTXG01000006">
    <property type="protein sequence ID" value="KAI0305194.1"/>
    <property type="molecule type" value="Genomic_DNA"/>
</dbReference>
<dbReference type="GO" id="GO:0031683">
    <property type="term" value="F:G-protein beta/gamma-subunit complex binding"/>
    <property type="evidence" value="ECO:0007669"/>
    <property type="project" value="InterPro"/>
</dbReference>
<dbReference type="SMART" id="SM00275">
    <property type="entry name" value="G_alpha"/>
    <property type="match status" value="1"/>
</dbReference>
<evidence type="ECO:0000313" key="9">
    <source>
        <dbReference type="Proteomes" id="UP001203297"/>
    </source>
</evidence>
<dbReference type="AlphaFoldDB" id="A0AAD4M9X6"/>
<dbReference type="SUPFAM" id="SSF47895">
    <property type="entry name" value="Transducin (alpha subunit), insertion domain"/>
    <property type="match status" value="1"/>
</dbReference>
<evidence type="ECO:0000256" key="1">
    <source>
        <dbReference type="ARBA" id="ARBA00022723"/>
    </source>
</evidence>
<feature type="compositionally biased region" description="Basic and acidic residues" evidence="7">
    <location>
        <begin position="145"/>
        <end position="157"/>
    </location>
</feature>
<feature type="region of interest" description="Disordered" evidence="7">
    <location>
        <begin position="1"/>
        <end position="22"/>
    </location>
</feature>
<dbReference type="PROSITE" id="PS51882">
    <property type="entry name" value="G_ALPHA"/>
    <property type="match status" value="1"/>
</dbReference>
<feature type="binding site" evidence="5">
    <location>
        <begin position="429"/>
        <end position="432"/>
    </location>
    <ligand>
        <name>GTP</name>
        <dbReference type="ChEBI" id="CHEBI:37565"/>
    </ligand>
</feature>
<gene>
    <name evidence="8" type="ORF">B0F90DRAFT_1702341</name>
</gene>
<dbReference type="PANTHER" id="PTHR10218">
    <property type="entry name" value="GTP-BINDING PROTEIN ALPHA SUBUNIT"/>
    <property type="match status" value="1"/>
</dbReference>
<dbReference type="GO" id="GO:0001664">
    <property type="term" value="F:G protein-coupled receptor binding"/>
    <property type="evidence" value="ECO:0007669"/>
    <property type="project" value="TreeGrafter"/>
</dbReference>
<keyword evidence="4" id="KW-0807">Transducer</keyword>
<dbReference type="GO" id="GO:0007188">
    <property type="term" value="P:adenylate cyclase-modulating G protein-coupled receptor signaling pathway"/>
    <property type="evidence" value="ECO:0007669"/>
    <property type="project" value="TreeGrafter"/>
</dbReference>
<keyword evidence="6" id="KW-0460">Magnesium</keyword>
<evidence type="ECO:0000256" key="5">
    <source>
        <dbReference type="PIRSR" id="PIRSR601019-1"/>
    </source>
</evidence>
<proteinExistence type="predicted"/>
<name>A0AAD4M9X6_9AGAM</name>
<dbReference type="InterPro" id="IPR011025">
    <property type="entry name" value="GproteinA_insert"/>
</dbReference>
<keyword evidence="2 5" id="KW-0547">Nucleotide-binding</keyword>
<dbReference type="InterPro" id="IPR001019">
    <property type="entry name" value="Gprotein_alpha_su"/>
</dbReference>
<dbReference type="PRINTS" id="PR00318">
    <property type="entry name" value="GPROTEINA"/>
</dbReference>
<organism evidence="8 9">
    <name type="scientific">Multifurca ochricompacta</name>
    <dbReference type="NCBI Taxonomy" id="376703"/>
    <lineage>
        <taxon>Eukaryota</taxon>
        <taxon>Fungi</taxon>
        <taxon>Dikarya</taxon>
        <taxon>Basidiomycota</taxon>
        <taxon>Agaricomycotina</taxon>
        <taxon>Agaricomycetes</taxon>
        <taxon>Russulales</taxon>
        <taxon>Russulaceae</taxon>
        <taxon>Multifurca</taxon>
    </lineage>
</organism>
<dbReference type="Proteomes" id="UP001203297">
    <property type="component" value="Unassembled WGS sequence"/>
</dbReference>
<evidence type="ECO:0000256" key="3">
    <source>
        <dbReference type="ARBA" id="ARBA00023134"/>
    </source>
</evidence>
<dbReference type="GO" id="GO:0005525">
    <property type="term" value="F:GTP binding"/>
    <property type="evidence" value="ECO:0007669"/>
    <property type="project" value="UniProtKB-KW"/>
</dbReference>
<feature type="compositionally biased region" description="Acidic residues" evidence="7">
    <location>
        <begin position="158"/>
        <end position="167"/>
    </location>
</feature>
<dbReference type="Gene3D" id="1.10.400.10">
    <property type="entry name" value="GI Alpha 1, domain 2-like"/>
    <property type="match status" value="1"/>
</dbReference>
<dbReference type="SUPFAM" id="SSF52540">
    <property type="entry name" value="P-loop containing nucleoside triphosphate hydrolases"/>
    <property type="match status" value="1"/>
</dbReference>
<feature type="binding site" evidence="6">
    <location>
        <position position="336"/>
    </location>
    <ligand>
        <name>Mg(2+)</name>
        <dbReference type="ChEBI" id="CHEBI:18420"/>
    </ligand>
</feature>
<dbReference type="Pfam" id="PF00503">
    <property type="entry name" value="G-alpha"/>
    <property type="match status" value="1"/>
</dbReference>
<accession>A0AAD4M9X6</accession>
<dbReference type="GO" id="GO:0046872">
    <property type="term" value="F:metal ion binding"/>
    <property type="evidence" value="ECO:0007669"/>
    <property type="project" value="UniProtKB-KW"/>
</dbReference>
<reference evidence="8" key="1">
    <citation type="journal article" date="2022" name="New Phytol.">
        <title>Evolutionary transition to the ectomycorrhizal habit in the genomes of a hyperdiverse lineage of mushroom-forming fungi.</title>
        <authorList>
            <person name="Looney B."/>
            <person name="Miyauchi S."/>
            <person name="Morin E."/>
            <person name="Drula E."/>
            <person name="Courty P.E."/>
            <person name="Kohler A."/>
            <person name="Kuo A."/>
            <person name="LaButti K."/>
            <person name="Pangilinan J."/>
            <person name="Lipzen A."/>
            <person name="Riley R."/>
            <person name="Andreopoulos W."/>
            <person name="He G."/>
            <person name="Johnson J."/>
            <person name="Nolan M."/>
            <person name="Tritt A."/>
            <person name="Barry K.W."/>
            <person name="Grigoriev I.V."/>
            <person name="Nagy L.G."/>
            <person name="Hibbett D."/>
            <person name="Henrissat B."/>
            <person name="Matheny P.B."/>
            <person name="Labbe J."/>
            <person name="Martin F.M."/>
        </authorList>
    </citation>
    <scope>NUCLEOTIDE SEQUENCE</scope>
    <source>
        <strain evidence="8">BPL690</strain>
    </source>
</reference>
<feature type="binding site" evidence="5">
    <location>
        <begin position="330"/>
        <end position="336"/>
    </location>
    <ligand>
        <name>GTP</name>
        <dbReference type="ChEBI" id="CHEBI:37565"/>
    </ligand>
</feature>